<dbReference type="AlphaFoldDB" id="A0AAD5QT89"/>
<gene>
    <name evidence="1" type="ORF">KIN20_023876</name>
</gene>
<name>A0AAD5QT89_PARTN</name>
<evidence type="ECO:0000313" key="2">
    <source>
        <dbReference type="Proteomes" id="UP001196413"/>
    </source>
</evidence>
<sequence>MSGNFHSKLHSCAGQKFQPSHFQLMASTMVIQHCRHLSTDVTNGSLIYTPGMPCQRDSDCSGRFSSGNQYCDDGLCVDDVRPTTTTTTTHYYYYHYYNYNQTKKH</sequence>
<dbReference type="Proteomes" id="UP001196413">
    <property type="component" value="Unassembled WGS sequence"/>
</dbReference>
<dbReference type="EMBL" id="JAHQIW010004830">
    <property type="protein sequence ID" value="KAJ1363913.1"/>
    <property type="molecule type" value="Genomic_DNA"/>
</dbReference>
<organism evidence="1 2">
    <name type="scientific">Parelaphostrongylus tenuis</name>
    <name type="common">Meningeal worm</name>
    <dbReference type="NCBI Taxonomy" id="148309"/>
    <lineage>
        <taxon>Eukaryota</taxon>
        <taxon>Metazoa</taxon>
        <taxon>Ecdysozoa</taxon>
        <taxon>Nematoda</taxon>
        <taxon>Chromadorea</taxon>
        <taxon>Rhabditida</taxon>
        <taxon>Rhabditina</taxon>
        <taxon>Rhabditomorpha</taxon>
        <taxon>Strongyloidea</taxon>
        <taxon>Metastrongylidae</taxon>
        <taxon>Parelaphostrongylus</taxon>
    </lineage>
</organism>
<accession>A0AAD5QT89</accession>
<proteinExistence type="predicted"/>
<protein>
    <submittedName>
        <fullName evidence="1">Uncharacterized protein</fullName>
    </submittedName>
</protein>
<comment type="caution">
    <text evidence="1">The sequence shown here is derived from an EMBL/GenBank/DDBJ whole genome shotgun (WGS) entry which is preliminary data.</text>
</comment>
<keyword evidence="2" id="KW-1185">Reference proteome</keyword>
<reference evidence="1" key="1">
    <citation type="submission" date="2021-06" db="EMBL/GenBank/DDBJ databases">
        <title>Parelaphostrongylus tenuis whole genome reference sequence.</title>
        <authorList>
            <person name="Garwood T.J."/>
            <person name="Larsen P.A."/>
            <person name="Fountain-Jones N.M."/>
            <person name="Garbe J.R."/>
            <person name="Macchietto M.G."/>
            <person name="Kania S.A."/>
            <person name="Gerhold R.W."/>
            <person name="Richards J.E."/>
            <person name="Wolf T.M."/>
        </authorList>
    </citation>
    <scope>NUCLEOTIDE SEQUENCE</scope>
    <source>
        <strain evidence="1">MNPRO001-30</strain>
        <tissue evidence="1">Meninges</tissue>
    </source>
</reference>
<evidence type="ECO:0000313" key="1">
    <source>
        <dbReference type="EMBL" id="KAJ1363913.1"/>
    </source>
</evidence>